<keyword evidence="1" id="KW-1133">Transmembrane helix</keyword>
<organism evidence="2 3">
    <name type="scientific">Chitinophaga pinensis (strain ATCC 43595 / DSM 2588 / LMG 13176 / NBRC 15968 / NCIMB 11800 / UQM 2034)</name>
    <dbReference type="NCBI Taxonomy" id="485918"/>
    <lineage>
        <taxon>Bacteria</taxon>
        <taxon>Pseudomonadati</taxon>
        <taxon>Bacteroidota</taxon>
        <taxon>Chitinophagia</taxon>
        <taxon>Chitinophagales</taxon>
        <taxon>Chitinophagaceae</taxon>
        <taxon>Chitinophaga</taxon>
    </lineage>
</organism>
<protein>
    <submittedName>
        <fullName evidence="2">Uncharacterized protein</fullName>
    </submittedName>
</protein>
<feature type="transmembrane region" description="Helical" evidence="1">
    <location>
        <begin position="7"/>
        <end position="27"/>
    </location>
</feature>
<reference evidence="3" key="1">
    <citation type="submission" date="2009-08" db="EMBL/GenBank/DDBJ databases">
        <title>The complete genome of Chitinophaga pinensis DSM 2588.</title>
        <authorList>
            <consortium name="US DOE Joint Genome Institute (JGI-PGF)"/>
            <person name="Lucas S."/>
            <person name="Copeland A."/>
            <person name="Lapidus A."/>
            <person name="Glavina del Rio T."/>
            <person name="Dalin E."/>
            <person name="Tice H."/>
            <person name="Bruce D."/>
            <person name="Goodwin L."/>
            <person name="Pitluck S."/>
            <person name="Kyrpides N."/>
            <person name="Mavromatis K."/>
            <person name="Ivanova N."/>
            <person name="Mikhailova N."/>
            <person name="Sims D."/>
            <person name="Meinche L."/>
            <person name="Brettin T."/>
            <person name="Detter J.C."/>
            <person name="Han C."/>
            <person name="Larimer F."/>
            <person name="Land M."/>
            <person name="Hauser L."/>
            <person name="Markowitz V."/>
            <person name="Cheng J.-F."/>
            <person name="Hugenholtz P."/>
            <person name="Woyke T."/>
            <person name="Wu D."/>
            <person name="Spring S."/>
            <person name="Klenk H.-P."/>
            <person name="Eisen J.A."/>
        </authorList>
    </citation>
    <scope>NUCLEOTIDE SEQUENCE [LARGE SCALE GENOMIC DNA]</scope>
    <source>
        <strain evidence="3">ATCC 43595 / DSM 2588 / LMG 13176 / NBRC 15968 / NCIMB 11800 / UQM 2034</strain>
    </source>
</reference>
<dbReference type="RefSeq" id="WP_012792579.1">
    <property type="nucleotide sequence ID" value="NC_013132.1"/>
</dbReference>
<sequence length="142" mass="16677">MEIKARFSQIGYVLLGVWGLFLAAMTFLEYSPWVLFTYIALTVWLIGVRPFIFTIRLDKERITITWFKFFIQRTTSRDIQHIRLEVVYPGGEENPEEAILHIFNGTKCIHQVYANRGFEEADFRRLIVKLEKFKIAGQGVNN</sequence>
<evidence type="ECO:0000313" key="3">
    <source>
        <dbReference type="Proteomes" id="UP000002215"/>
    </source>
</evidence>
<dbReference type="AlphaFoldDB" id="A0A979G7X8"/>
<dbReference type="EMBL" id="CP001699">
    <property type="protein sequence ID" value="ACU62411.1"/>
    <property type="molecule type" value="Genomic_DNA"/>
</dbReference>
<proteinExistence type="predicted"/>
<keyword evidence="1" id="KW-0472">Membrane</keyword>
<name>A0A979G7X8_CHIPD</name>
<dbReference type="KEGG" id="cpi:Cpin_4978"/>
<feature type="transmembrane region" description="Helical" evidence="1">
    <location>
        <begin position="33"/>
        <end position="52"/>
    </location>
</feature>
<evidence type="ECO:0000256" key="1">
    <source>
        <dbReference type="SAM" id="Phobius"/>
    </source>
</evidence>
<dbReference type="OrthoDB" id="662919at2"/>
<accession>A0A979G7X8</accession>
<evidence type="ECO:0000313" key="2">
    <source>
        <dbReference type="EMBL" id="ACU62411.1"/>
    </source>
</evidence>
<keyword evidence="1" id="KW-0812">Transmembrane</keyword>
<gene>
    <name evidence="2" type="ordered locus">Cpin_4978</name>
</gene>
<dbReference type="Proteomes" id="UP000002215">
    <property type="component" value="Chromosome"/>
</dbReference>
<reference evidence="2 3" key="2">
    <citation type="journal article" date="2010" name="Stand. Genomic Sci.">
        <title>Complete genome sequence of Chitinophaga pinensis type strain (UQM 2034).</title>
        <authorList>
            <person name="Glavina Del Rio T."/>
            <person name="Abt B."/>
            <person name="Spring S."/>
            <person name="Lapidus A."/>
            <person name="Nolan M."/>
            <person name="Tice H."/>
            <person name="Copeland A."/>
            <person name="Cheng J.F."/>
            <person name="Chen F."/>
            <person name="Bruce D."/>
            <person name="Goodwin L."/>
            <person name="Pitluck S."/>
            <person name="Ivanova N."/>
            <person name="Mavromatis K."/>
            <person name="Mikhailova N."/>
            <person name="Pati A."/>
            <person name="Chen A."/>
            <person name="Palaniappan K."/>
            <person name="Land M."/>
            <person name="Hauser L."/>
            <person name="Chang Y.J."/>
            <person name="Jeffries C.D."/>
            <person name="Chain P."/>
            <person name="Saunders E."/>
            <person name="Detter J.C."/>
            <person name="Brettin T."/>
            <person name="Rohde M."/>
            <person name="Goker M."/>
            <person name="Bristow J."/>
            <person name="Eisen J.A."/>
            <person name="Markowitz V."/>
            <person name="Hugenholtz P."/>
            <person name="Kyrpides N.C."/>
            <person name="Klenk H.P."/>
            <person name="Lucas S."/>
        </authorList>
    </citation>
    <scope>NUCLEOTIDE SEQUENCE [LARGE SCALE GENOMIC DNA]</scope>
    <source>
        <strain evidence="3">ATCC 43595 / DSM 2588 / LMG 13176 / NBRC 15968 / NCIMB 11800 / UQM 2034</strain>
    </source>
</reference>